<keyword evidence="7" id="KW-1185">Reference proteome</keyword>
<evidence type="ECO:0000256" key="1">
    <source>
        <dbReference type="ARBA" id="ARBA00004141"/>
    </source>
</evidence>
<feature type="transmembrane region" description="Helical" evidence="5">
    <location>
        <begin position="141"/>
        <end position="164"/>
    </location>
</feature>
<comment type="subcellular location">
    <subcellularLocation>
        <location evidence="1">Membrane</location>
        <topology evidence="1">Multi-pass membrane protein</topology>
    </subcellularLocation>
</comment>
<dbReference type="OrthoDB" id="3257095at2759"/>
<dbReference type="Proteomes" id="UP000759131">
    <property type="component" value="Unassembled WGS sequence"/>
</dbReference>
<proteinExistence type="predicted"/>
<dbReference type="AlphaFoldDB" id="A0A7R9LNN0"/>
<evidence type="ECO:0000256" key="3">
    <source>
        <dbReference type="ARBA" id="ARBA00022989"/>
    </source>
</evidence>
<dbReference type="PANTHER" id="PTHR11785">
    <property type="entry name" value="AMINO ACID TRANSPORTER"/>
    <property type="match status" value="1"/>
</dbReference>
<dbReference type="GO" id="GO:0015179">
    <property type="term" value="F:L-amino acid transmembrane transporter activity"/>
    <property type="evidence" value="ECO:0007669"/>
    <property type="project" value="TreeGrafter"/>
</dbReference>
<feature type="transmembrane region" description="Helical" evidence="5">
    <location>
        <begin position="105"/>
        <end position="129"/>
    </location>
</feature>
<keyword evidence="4 5" id="KW-0472">Membrane</keyword>
<dbReference type="InterPro" id="IPR050598">
    <property type="entry name" value="AminoAcid_Transporter"/>
</dbReference>
<evidence type="ECO:0000313" key="7">
    <source>
        <dbReference type="Proteomes" id="UP000759131"/>
    </source>
</evidence>
<dbReference type="EMBL" id="CAJPIZ010031192">
    <property type="protein sequence ID" value="CAG2120062.1"/>
    <property type="molecule type" value="Genomic_DNA"/>
</dbReference>
<organism evidence="6">
    <name type="scientific">Medioppia subpectinata</name>
    <dbReference type="NCBI Taxonomy" id="1979941"/>
    <lineage>
        <taxon>Eukaryota</taxon>
        <taxon>Metazoa</taxon>
        <taxon>Ecdysozoa</taxon>
        <taxon>Arthropoda</taxon>
        <taxon>Chelicerata</taxon>
        <taxon>Arachnida</taxon>
        <taxon>Acari</taxon>
        <taxon>Acariformes</taxon>
        <taxon>Sarcoptiformes</taxon>
        <taxon>Oribatida</taxon>
        <taxon>Brachypylina</taxon>
        <taxon>Oppioidea</taxon>
        <taxon>Oppiidae</taxon>
        <taxon>Medioppia</taxon>
    </lineage>
</organism>
<evidence type="ECO:0000256" key="5">
    <source>
        <dbReference type="SAM" id="Phobius"/>
    </source>
</evidence>
<evidence type="ECO:0000313" key="6">
    <source>
        <dbReference type="EMBL" id="CAD7644332.1"/>
    </source>
</evidence>
<sequence>TIIYLLTNIAYFAVLTPDEVLTSNAVAATFGEKILGVFQWIMPLSVALSAFGGLNGGIFASSRLFFVGARSGHLPGSLAMINLKYFTPMPSLCILSLLYLTTTQVFVLINYAVFTESLAVTSSVAALIYLRVKQPNLIRPIRVSIILPVIFFIICTFLLLLPFYERPFETGMGALITLSGIPDLLHDVFNDYYTVQNKKISLSINFRCSNDNN</sequence>
<protein>
    <submittedName>
        <fullName evidence="6">Uncharacterized protein</fullName>
    </submittedName>
</protein>
<evidence type="ECO:0000256" key="4">
    <source>
        <dbReference type="ARBA" id="ARBA00023136"/>
    </source>
</evidence>
<gene>
    <name evidence="6" type="ORF">OSB1V03_LOCUS20009</name>
</gene>
<feature type="non-terminal residue" evidence="6">
    <location>
        <position position="1"/>
    </location>
</feature>
<keyword evidence="2 5" id="KW-0812">Transmembrane</keyword>
<dbReference type="Gene3D" id="1.20.1740.10">
    <property type="entry name" value="Amino acid/polyamine transporter I"/>
    <property type="match status" value="1"/>
</dbReference>
<keyword evidence="3 5" id="KW-1133">Transmembrane helix</keyword>
<feature type="non-terminal residue" evidence="6">
    <location>
        <position position="213"/>
    </location>
</feature>
<evidence type="ECO:0000256" key="2">
    <source>
        <dbReference type="ARBA" id="ARBA00022692"/>
    </source>
</evidence>
<feature type="transmembrane region" description="Helical" evidence="5">
    <location>
        <begin position="78"/>
        <end position="99"/>
    </location>
</feature>
<accession>A0A7R9LNN0</accession>
<feature type="transmembrane region" description="Helical" evidence="5">
    <location>
        <begin position="40"/>
        <end position="66"/>
    </location>
</feature>
<dbReference type="Pfam" id="PF13520">
    <property type="entry name" value="AA_permease_2"/>
    <property type="match status" value="1"/>
</dbReference>
<dbReference type="PANTHER" id="PTHR11785:SF240">
    <property type="entry name" value="LD25378P"/>
    <property type="match status" value="1"/>
</dbReference>
<dbReference type="GO" id="GO:0016020">
    <property type="term" value="C:membrane"/>
    <property type="evidence" value="ECO:0007669"/>
    <property type="project" value="UniProtKB-SubCell"/>
</dbReference>
<dbReference type="InterPro" id="IPR002293">
    <property type="entry name" value="AA/rel_permease1"/>
</dbReference>
<dbReference type="EMBL" id="OC885767">
    <property type="protein sequence ID" value="CAD7644332.1"/>
    <property type="molecule type" value="Genomic_DNA"/>
</dbReference>
<name>A0A7R9LNN0_9ACAR</name>
<reference evidence="6" key="1">
    <citation type="submission" date="2020-11" db="EMBL/GenBank/DDBJ databases">
        <authorList>
            <person name="Tran Van P."/>
        </authorList>
    </citation>
    <scope>NUCLEOTIDE SEQUENCE</scope>
</reference>